<dbReference type="Proteomes" id="UP000294881">
    <property type="component" value="Unassembled WGS sequence"/>
</dbReference>
<evidence type="ECO:0000256" key="1">
    <source>
        <dbReference type="SAM" id="MobiDB-lite"/>
    </source>
</evidence>
<sequence length="124" mass="13899">MDQNLPTPPEPSRTIELALATESARWRAHLYVTLRCWRRRRLRAPGADRATDQEFLPATRRHPPDAPEPARRLPDGPWDDAGRARRPMRSCLIMATLLLAAWLTADALARLLGGVAFERLLAGG</sequence>
<dbReference type="RefSeq" id="WP_132002456.1">
    <property type="nucleotide sequence ID" value="NZ_JBHUNN010000002.1"/>
</dbReference>
<gene>
    <name evidence="3" type="ORF">EV666_101521</name>
</gene>
<feature type="region of interest" description="Disordered" evidence="1">
    <location>
        <begin position="45"/>
        <end position="82"/>
    </location>
</feature>
<evidence type="ECO:0000313" key="4">
    <source>
        <dbReference type="Proteomes" id="UP000294881"/>
    </source>
</evidence>
<keyword evidence="2" id="KW-1133">Transmembrane helix</keyword>
<keyword evidence="4" id="KW-1185">Reference proteome</keyword>
<keyword evidence="2" id="KW-0812">Transmembrane</keyword>
<reference evidence="3 4" key="1">
    <citation type="submission" date="2019-03" db="EMBL/GenBank/DDBJ databases">
        <title>Genomic Encyclopedia of Type Strains, Phase IV (KMG-IV): sequencing the most valuable type-strain genomes for metagenomic binning, comparative biology and taxonomic classification.</title>
        <authorList>
            <person name="Goeker M."/>
        </authorList>
    </citation>
    <scope>NUCLEOTIDE SEQUENCE [LARGE SCALE GENOMIC DNA]</scope>
    <source>
        <strain evidence="3 4">DSM 22958</strain>
    </source>
</reference>
<proteinExistence type="predicted"/>
<comment type="caution">
    <text evidence="3">The sequence shown here is derived from an EMBL/GenBank/DDBJ whole genome shotgun (WGS) entry which is preliminary data.</text>
</comment>
<feature type="compositionally biased region" description="Basic and acidic residues" evidence="1">
    <location>
        <begin position="62"/>
        <end position="74"/>
    </location>
</feature>
<organism evidence="3 4">
    <name type="scientific">Camelimonas lactis</name>
    <dbReference type="NCBI Taxonomy" id="659006"/>
    <lineage>
        <taxon>Bacteria</taxon>
        <taxon>Pseudomonadati</taxon>
        <taxon>Pseudomonadota</taxon>
        <taxon>Alphaproteobacteria</taxon>
        <taxon>Hyphomicrobiales</taxon>
        <taxon>Chelatococcaceae</taxon>
        <taxon>Camelimonas</taxon>
    </lineage>
</organism>
<name>A0A4R2GZR2_9HYPH</name>
<accession>A0A4R2GZR2</accession>
<protein>
    <submittedName>
        <fullName evidence="3">Uncharacterized protein</fullName>
    </submittedName>
</protein>
<feature type="transmembrane region" description="Helical" evidence="2">
    <location>
        <begin position="91"/>
        <end position="112"/>
    </location>
</feature>
<keyword evidence="2" id="KW-0472">Membrane</keyword>
<evidence type="ECO:0000313" key="3">
    <source>
        <dbReference type="EMBL" id="TCO16266.1"/>
    </source>
</evidence>
<dbReference type="EMBL" id="SLWL01000001">
    <property type="protein sequence ID" value="TCO16266.1"/>
    <property type="molecule type" value="Genomic_DNA"/>
</dbReference>
<evidence type="ECO:0000256" key="2">
    <source>
        <dbReference type="SAM" id="Phobius"/>
    </source>
</evidence>
<dbReference type="AlphaFoldDB" id="A0A4R2GZR2"/>